<name>A0A1I8EYG4_WUCBA</name>
<reference evidence="1" key="1">
    <citation type="submission" date="2016-11" db="UniProtKB">
        <authorList>
            <consortium name="WormBaseParasite"/>
        </authorList>
    </citation>
    <scope>IDENTIFICATION</scope>
    <source>
        <strain evidence="1">pt0022</strain>
    </source>
</reference>
<dbReference type="AlphaFoldDB" id="A0A1I8EYG4"/>
<evidence type="ECO:0000313" key="1">
    <source>
        <dbReference type="WBParaSite" id="maker-PairedContig_6061-snap-gene-0.5-mRNA-1"/>
    </source>
</evidence>
<proteinExistence type="predicted"/>
<organism evidence="1">
    <name type="scientific">Wuchereria bancrofti</name>
    <dbReference type="NCBI Taxonomy" id="6293"/>
    <lineage>
        <taxon>Eukaryota</taxon>
        <taxon>Metazoa</taxon>
        <taxon>Ecdysozoa</taxon>
        <taxon>Nematoda</taxon>
        <taxon>Chromadorea</taxon>
        <taxon>Rhabditida</taxon>
        <taxon>Spirurina</taxon>
        <taxon>Spiruromorpha</taxon>
        <taxon>Filarioidea</taxon>
        <taxon>Onchocercidae</taxon>
        <taxon>Wuchereria</taxon>
    </lineage>
</organism>
<protein>
    <submittedName>
        <fullName evidence="1">Uncharacterized protein</fullName>
    </submittedName>
</protein>
<sequence>ISPLVSLSLSLFLFSISLSRFFSTRRWFKFLEKFHRDRAKQVISEEEAPRVLRRERRCPTDTILRIIPVHAKPYVLERLFRSTLHKCLHSKVSIARMTALGIEREGLTGAIVSKTVFGEEGKQINEKDPTNLRPGDSSVVVQAWVEFRTLCVSPKKTTAKKGYIFPFKKPCK</sequence>
<accession>A0A1I8EYG4</accession>
<dbReference type="WBParaSite" id="maker-PairedContig_6061-snap-gene-0.5-mRNA-1">
    <property type="protein sequence ID" value="maker-PairedContig_6061-snap-gene-0.5-mRNA-1"/>
    <property type="gene ID" value="maker-PairedContig_6061-snap-gene-0.5"/>
</dbReference>